<evidence type="ECO:0000313" key="2">
    <source>
        <dbReference type="Proteomes" id="UP000241769"/>
    </source>
</evidence>
<name>A0A2P6NK62_9EUKA</name>
<dbReference type="EMBL" id="MDYQ01000065">
    <property type="protein sequence ID" value="PRP84341.1"/>
    <property type="molecule type" value="Genomic_DNA"/>
</dbReference>
<evidence type="ECO:0000313" key="1">
    <source>
        <dbReference type="EMBL" id="PRP84341.1"/>
    </source>
</evidence>
<reference evidence="1 2" key="1">
    <citation type="journal article" date="2018" name="Genome Biol. Evol.">
        <title>Multiple Roots of Fruiting Body Formation in Amoebozoa.</title>
        <authorList>
            <person name="Hillmann F."/>
            <person name="Forbes G."/>
            <person name="Novohradska S."/>
            <person name="Ferling I."/>
            <person name="Riege K."/>
            <person name="Groth M."/>
            <person name="Westermann M."/>
            <person name="Marz M."/>
            <person name="Spaller T."/>
            <person name="Winckler T."/>
            <person name="Schaap P."/>
            <person name="Glockner G."/>
        </authorList>
    </citation>
    <scope>NUCLEOTIDE SEQUENCE [LARGE SCALE GENOMIC DNA]</scope>
    <source>
        <strain evidence="1 2">Jena</strain>
    </source>
</reference>
<dbReference type="InParanoid" id="A0A2P6NK62"/>
<dbReference type="Proteomes" id="UP000241769">
    <property type="component" value="Unassembled WGS sequence"/>
</dbReference>
<gene>
    <name evidence="1" type="ORF">PROFUN_07642</name>
</gene>
<dbReference type="AlphaFoldDB" id="A0A2P6NK62"/>
<proteinExistence type="predicted"/>
<sequence>MEPPCSTAFHYREELHRKDRRRRMRCQRGGLRETIRLGREPLSGAKNWRKARTNL</sequence>
<keyword evidence="2" id="KW-1185">Reference proteome</keyword>
<protein>
    <submittedName>
        <fullName evidence="1">Uncharacterized protein</fullName>
    </submittedName>
</protein>
<organism evidence="1 2">
    <name type="scientific">Planoprotostelium fungivorum</name>
    <dbReference type="NCBI Taxonomy" id="1890364"/>
    <lineage>
        <taxon>Eukaryota</taxon>
        <taxon>Amoebozoa</taxon>
        <taxon>Evosea</taxon>
        <taxon>Variosea</taxon>
        <taxon>Cavosteliida</taxon>
        <taxon>Cavosteliaceae</taxon>
        <taxon>Planoprotostelium</taxon>
    </lineage>
</organism>
<comment type="caution">
    <text evidence="1">The sequence shown here is derived from an EMBL/GenBank/DDBJ whole genome shotgun (WGS) entry which is preliminary data.</text>
</comment>
<accession>A0A2P6NK62</accession>